<organism evidence="1 2">
    <name type="scientific">Buteo japonicus</name>
    <dbReference type="NCBI Taxonomy" id="224669"/>
    <lineage>
        <taxon>Eukaryota</taxon>
        <taxon>Metazoa</taxon>
        <taxon>Chordata</taxon>
        <taxon>Craniata</taxon>
        <taxon>Vertebrata</taxon>
        <taxon>Euteleostomi</taxon>
        <taxon>Archelosauria</taxon>
        <taxon>Archosauria</taxon>
        <taxon>Dinosauria</taxon>
        <taxon>Saurischia</taxon>
        <taxon>Theropoda</taxon>
        <taxon>Coelurosauria</taxon>
        <taxon>Aves</taxon>
        <taxon>Neognathae</taxon>
        <taxon>Neoaves</taxon>
        <taxon>Telluraves</taxon>
        <taxon>Accipitrimorphae</taxon>
        <taxon>Accipitriformes</taxon>
        <taxon>Accipitridae</taxon>
        <taxon>Accipitrinae</taxon>
        <taxon>Buteo</taxon>
    </lineage>
</organism>
<reference evidence="1" key="1">
    <citation type="submission" date="2025-05" db="UniProtKB">
        <authorList>
            <consortium name="Ensembl"/>
        </authorList>
    </citation>
    <scope>IDENTIFICATION</scope>
</reference>
<sequence length="93" mass="10014">MPTAMSPTAPTAHEVLEIAGCIIDRQIQDDRCYPNLSELLAVPVPGKEHSVALCLGLSSLQPPRCVRRTAPPCRVALVGTLSDFYLSIAVCHM</sequence>
<dbReference type="Ensembl" id="ENSBJAT00000004422.1">
    <property type="protein sequence ID" value="ENSBJAP00000004311.1"/>
    <property type="gene ID" value="ENSBJAG00000003115.1"/>
</dbReference>
<dbReference type="AlphaFoldDB" id="A0A8B9Z8M1"/>
<evidence type="ECO:0000313" key="2">
    <source>
        <dbReference type="Proteomes" id="UP000694555"/>
    </source>
</evidence>
<name>A0A8B9Z8M1_9AVES</name>
<proteinExistence type="predicted"/>
<protein>
    <submittedName>
        <fullName evidence="1">Uncharacterized protein</fullName>
    </submittedName>
</protein>
<dbReference type="Ensembl" id="ENSBJAT00000004417.1">
    <property type="protein sequence ID" value="ENSBJAP00000004306.1"/>
    <property type="gene ID" value="ENSBJAG00000003112.1"/>
</dbReference>
<keyword evidence="2" id="KW-1185">Reference proteome</keyword>
<dbReference type="Proteomes" id="UP000694555">
    <property type="component" value="Unplaced"/>
</dbReference>
<accession>A0A8B9Z8M1</accession>
<evidence type="ECO:0000313" key="1">
    <source>
        <dbReference type="Ensembl" id="ENSBJAP00000004306.1"/>
    </source>
</evidence>